<dbReference type="OrthoDB" id="9794041at2"/>
<gene>
    <name evidence="1" type="ORF">FD04_GL001132</name>
</gene>
<dbReference type="Gene3D" id="1.10.1510.10">
    <property type="entry name" value="Uncharacterised protein YqeY/AIM41 PF09424, N-terminal domain"/>
    <property type="match status" value="1"/>
</dbReference>
<dbReference type="RefSeq" id="WP_054701014.1">
    <property type="nucleotide sequence ID" value="NZ_AZEE01000028.1"/>
</dbReference>
<dbReference type="Pfam" id="PF09424">
    <property type="entry name" value="YqeY"/>
    <property type="match status" value="1"/>
</dbReference>
<dbReference type="AlphaFoldDB" id="A0A0R1M0E0"/>
<evidence type="ECO:0000313" key="1">
    <source>
        <dbReference type="EMBL" id="KRK98154.1"/>
    </source>
</evidence>
<evidence type="ECO:0000313" key="2">
    <source>
        <dbReference type="Proteomes" id="UP000051160"/>
    </source>
</evidence>
<dbReference type="Proteomes" id="UP000051160">
    <property type="component" value="Unassembled WGS sequence"/>
</dbReference>
<dbReference type="PANTHER" id="PTHR28055:SF1">
    <property type="entry name" value="ALTERED INHERITANCE OF MITOCHONDRIA PROTEIN 41, MITOCHONDRIAL"/>
    <property type="match status" value="1"/>
</dbReference>
<dbReference type="InterPro" id="IPR003789">
    <property type="entry name" value="Asn/Gln_tRNA_amidoTrase-B-like"/>
</dbReference>
<dbReference type="InterPro" id="IPR019004">
    <property type="entry name" value="YqeY/Aim41"/>
</dbReference>
<keyword evidence="2" id="KW-1185">Reference proteome</keyword>
<dbReference type="PANTHER" id="PTHR28055">
    <property type="entry name" value="ALTERED INHERITANCE OF MITOCHONDRIA PROTEIN 41, MITOCHONDRIAL"/>
    <property type="match status" value="1"/>
</dbReference>
<dbReference type="InterPro" id="IPR042184">
    <property type="entry name" value="YqeY/Aim41_N"/>
</dbReference>
<dbReference type="PATRIC" id="fig|1423776.4.peg.1144"/>
<dbReference type="InterPro" id="IPR023168">
    <property type="entry name" value="GatB_Yqey_C_2"/>
</dbReference>
<dbReference type="EMBL" id="AZEE01000028">
    <property type="protein sequence ID" value="KRK98154.1"/>
    <property type="molecule type" value="Genomic_DNA"/>
</dbReference>
<dbReference type="SUPFAM" id="SSF89095">
    <property type="entry name" value="GatB/YqeY motif"/>
    <property type="match status" value="1"/>
</dbReference>
<protein>
    <submittedName>
        <fullName evidence="1">GatB YqeY domain-containing protein</fullName>
    </submittedName>
</protein>
<dbReference type="GO" id="GO:0016884">
    <property type="term" value="F:carbon-nitrogen ligase activity, with glutamine as amido-N-donor"/>
    <property type="evidence" value="ECO:0007669"/>
    <property type="project" value="InterPro"/>
</dbReference>
<name>A0A0R1M0E0_9LACO</name>
<proteinExistence type="predicted"/>
<comment type="caution">
    <text evidence="1">The sequence shown here is derived from an EMBL/GenBank/DDBJ whole genome shotgun (WGS) entry which is preliminary data.</text>
</comment>
<dbReference type="Gene3D" id="1.10.10.410">
    <property type="match status" value="1"/>
</dbReference>
<dbReference type="STRING" id="1423776.FD04_GL001132"/>
<accession>A0A0R1M0E0</accession>
<sequence>MSLSDTLTEDLKTAMKAHDKVALNVIRMIKASLTNERVKLGHDLTDDDELTVLSRELKQRKESREEFAAANRQDLVDGLDAEIKLVEKYAPKQLSEEEVQKIVTETVSQVGASSMADFGKVMGAVMPKLKGRADGAIVNKTVKSLLSK</sequence>
<organism evidence="1 2">
    <name type="scientific">Secundilactobacillus odoratitofui DSM 19909 = JCM 15043</name>
    <dbReference type="NCBI Taxonomy" id="1423776"/>
    <lineage>
        <taxon>Bacteria</taxon>
        <taxon>Bacillati</taxon>
        <taxon>Bacillota</taxon>
        <taxon>Bacilli</taxon>
        <taxon>Lactobacillales</taxon>
        <taxon>Lactobacillaceae</taxon>
        <taxon>Secundilactobacillus</taxon>
    </lineage>
</organism>
<reference evidence="1 2" key="1">
    <citation type="journal article" date="2015" name="Genome Announc.">
        <title>Expanding the biotechnology potential of lactobacilli through comparative genomics of 213 strains and associated genera.</title>
        <authorList>
            <person name="Sun Z."/>
            <person name="Harris H.M."/>
            <person name="McCann A."/>
            <person name="Guo C."/>
            <person name="Argimon S."/>
            <person name="Zhang W."/>
            <person name="Yang X."/>
            <person name="Jeffery I.B."/>
            <person name="Cooney J.C."/>
            <person name="Kagawa T.F."/>
            <person name="Liu W."/>
            <person name="Song Y."/>
            <person name="Salvetti E."/>
            <person name="Wrobel A."/>
            <person name="Rasinkangas P."/>
            <person name="Parkhill J."/>
            <person name="Rea M.C."/>
            <person name="O'Sullivan O."/>
            <person name="Ritari J."/>
            <person name="Douillard F.P."/>
            <person name="Paul Ross R."/>
            <person name="Yang R."/>
            <person name="Briner A.E."/>
            <person name="Felis G.E."/>
            <person name="de Vos W.M."/>
            <person name="Barrangou R."/>
            <person name="Klaenhammer T.R."/>
            <person name="Caufield P.W."/>
            <person name="Cui Y."/>
            <person name="Zhang H."/>
            <person name="O'Toole P.W."/>
        </authorList>
    </citation>
    <scope>NUCLEOTIDE SEQUENCE [LARGE SCALE GENOMIC DNA]</scope>
    <source>
        <strain evidence="1 2">DSM 19909</strain>
    </source>
</reference>